<keyword evidence="3" id="KW-1185">Reference proteome</keyword>
<evidence type="ECO:0000256" key="1">
    <source>
        <dbReference type="SAM" id="MobiDB-lite"/>
    </source>
</evidence>
<dbReference type="AlphaFoldDB" id="A0A1B7X9S7"/>
<sequence>MIVPTSHAVRVFDVPSSVAQGQRNSSQSSEVEKTLQGNDAAQPVIADVVEFSDDFQSLTAGSVVDVQFNVNKHAGIMDASGQGASPVAVNESYSEARMYSMPKLPTVEEVRAVIMRKMARATDAAYLGGNQQSGAIQHAAVVAQMGIATPQAPLDVHTMQSVQSATSVQVGPRVSGYSGYKPMSSRAVSSAAQSNLRVRA</sequence>
<reference evidence="2 3" key="1">
    <citation type="submission" date="2015-01" db="EMBL/GenBank/DDBJ databases">
        <title>Desulfovibrio sp. JC271 draft genome sequence.</title>
        <authorList>
            <person name="Shivani Y."/>
            <person name="Subhash Y."/>
            <person name="Sasikala C."/>
            <person name="Ramana C.V."/>
        </authorList>
    </citation>
    <scope>NUCLEOTIDE SEQUENCE [LARGE SCALE GENOMIC DNA]</scope>
    <source>
        <strain evidence="2 3">JC271</strain>
    </source>
</reference>
<comment type="caution">
    <text evidence="2">The sequence shown here is derived from an EMBL/GenBank/DDBJ whole genome shotgun (WGS) entry which is preliminary data.</text>
</comment>
<evidence type="ECO:0000313" key="2">
    <source>
        <dbReference type="EMBL" id="OBQ46108.1"/>
    </source>
</evidence>
<dbReference type="Proteomes" id="UP000091979">
    <property type="component" value="Unassembled WGS sequence"/>
</dbReference>
<accession>A0A1B7X9S7</accession>
<evidence type="ECO:0000313" key="3">
    <source>
        <dbReference type="Proteomes" id="UP000091979"/>
    </source>
</evidence>
<name>A0A1B7X9S7_9BACT</name>
<dbReference type="PATRIC" id="fig|1560234.3.peg.2195"/>
<proteinExistence type="predicted"/>
<organism evidence="2 3">
    <name type="scientific">Halodesulfovibrio spirochaetisodalis</name>
    <dbReference type="NCBI Taxonomy" id="1560234"/>
    <lineage>
        <taxon>Bacteria</taxon>
        <taxon>Pseudomonadati</taxon>
        <taxon>Thermodesulfobacteriota</taxon>
        <taxon>Desulfovibrionia</taxon>
        <taxon>Desulfovibrionales</taxon>
        <taxon>Desulfovibrionaceae</taxon>
        <taxon>Halodesulfovibrio</taxon>
    </lineage>
</organism>
<dbReference type="RefSeq" id="WP_066857873.1">
    <property type="nucleotide sequence ID" value="NZ_JXMS01000031.1"/>
</dbReference>
<feature type="region of interest" description="Disordered" evidence="1">
    <location>
        <begin position="17"/>
        <end position="36"/>
    </location>
</feature>
<dbReference type="EMBL" id="JXMS01000031">
    <property type="protein sequence ID" value="OBQ46108.1"/>
    <property type="molecule type" value="Genomic_DNA"/>
</dbReference>
<gene>
    <name evidence="2" type="ORF">SP90_14575</name>
</gene>
<protein>
    <submittedName>
        <fullName evidence="2">Uncharacterized protein</fullName>
    </submittedName>
</protein>
<dbReference type="OrthoDB" id="5465000at2"/>